<feature type="coiled-coil region" evidence="1">
    <location>
        <begin position="111"/>
        <end position="180"/>
    </location>
</feature>
<evidence type="ECO:0000256" key="1">
    <source>
        <dbReference type="SAM" id="Coils"/>
    </source>
</evidence>
<keyword evidence="1" id="KW-0175">Coiled coil</keyword>
<sequence length="613" mass="69960">MSPSADDTSHNDRLPTQAQGSKDSASSIVALIDQLSSHSSVQSLKAAVHDKEQLKKELENTQNAYGRNLEELALQRFRWDTEKTAFEAKAQEQGKQYNKVKDDKVTAYRKLRDEQDNATRLRSTIQSLEEDVKRAIANNKKDEVRITDLEKGMADQTEKLRDVQKKEATLREDLQSTNHNLLTQSEVLARAEDSLASFRSFTATLIPLEDEISSISEVLDSAFNDALSLFKVSLGCDLHNDRLKESRSWDRVRDHPSVDRLIPLPASNSAHAKRMRTAAGLAIYARALSKHVFRQTYLTVNDSTERVLHTLQAANAAQEVFVRAVLLKVLPEQQRQCREECAIHAVDEVLVANARFVPSASQVNDILPENTPGMAAFQPFQRLPPELRLKVWEYTWPGPQCVEVGDLSMHPEHVPDESGLGRDGVFYDTLCLRPTCRLPRWLSEDFGTRIVDEDPLEACLDPIALRINQESRIHTLRRHVRLQHPTIPSATFYFNPHSDLLCLTVDVDESYLSDLQKLYGSQLKNIRTIVVDQNGFWEEDNIADDILRFFDNLELVYVLLDVWDDGERERLTVKDCLVMAEQLRSRDAALLKRHKWCVKYVDPDLHVYSEIKK</sequence>
<dbReference type="InterPro" id="IPR045518">
    <property type="entry name" value="2EXR"/>
</dbReference>
<evidence type="ECO:0000259" key="3">
    <source>
        <dbReference type="Pfam" id="PF20150"/>
    </source>
</evidence>
<feature type="coiled-coil region" evidence="1">
    <location>
        <begin position="41"/>
        <end position="75"/>
    </location>
</feature>
<gene>
    <name evidence="4" type="ORF">BN1723_006237</name>
</gene>
<evidence type="ECO:0000313" key="4">
    <source>
        <dbReference type="EMBL" id="CRK44644.1"/>
    </source>
</evidence>
<accession>A0A0G4NE28</accession>
<evidence type="ECO:0000313" key="5">
    <source>
        <dbReference type="Proteomes" id="UP000045706"/>
    </source>
</evidence>
<reference evidence="5" key="1">
    <citation type="submission" date="2015-05" db="EMBL/GenBank/DDBJ databases">
        <authorList>
            <person name="Fogelqvist Johan"/>
        </authorList>
    </citation>
    <scope>NUCLEOTIDE SEQUENCE [LARGE SCALE GENOMIC DNA]</scope>
</reference>
<dbReference type="EMBL" id="CVQI01034162">
    <property type="protein sequence ID" value="CRK44644.1"/>
    <property type="molecule type" value="Genomic_DNA"/>
</dbReference>
<proteinExistence type="predicted"/>
<evidence type="ECO:0000256" key="2">
    <source>
        <dbReference type="SAM" id="MobiDB-lite"/>
    </source>
</evidence>
<dbReference type="Proteomes" id="UP000045706">
    <property type="component" value="Unassembled WGS sequence"/>
</dbReference>
<dbReference type="PANTHER" id="PTHR35910">
    <property type="entry name" value="2EXR DOMAIN-CONTAINING PROTEIN"/>
    <property type="match status" value="1"/>
</dbReference>
<feature type="domain" description="2EXR" evidence="3">
    <location>
        <begin position="377"/>
        <end position="501"/>
    </location>
</feature>
<dbReference type="Pfam" id="PF20150">
    <property type="entry name" value="2EXR"/>
    <property type="match status" value="1"/>
</dbReference>
<name>A0A0G4NE28_VERLO</name>
<dbReference type="AlphaFoldDB" id="A0A0G4NE28"/>
<protein>
    <recommendedName>
        <fullName evidence="3">2EXR domain-containing protein</fullName>
    </recommendedName>
</protein>
<feature type="region of interest" description="Disordered" evidence="2">
    <location>
        <begin position="1"/>
        <end position="25"/>
    </location>
</feature>
<organism evidence="4 5">
    <name type="scientific">Verticillium longisporum</name>
    <name type="common">Verticillium dahliae var. longisporum</name>
    <dbReference type="NCBI Taxonomy" id="100787"/>
    <lineage>
        <taxon>Eukaryota</taxon>
        <taxon>Fungi</taxon>
        <taxon>Dikarya</taxon>
        <taxon>Ascomycota</taxon>
        <taxon>Pezizomycotina</taxon>
        <taxon>Sordariomycetes</taxon>
        <taxon>Hypocreomycetidae</taxon>
        <taxon>Glomerellales</taxon>
        <taxon>Plectosphaerellaceae</taxon>
        <taxon>Verticillium</taxon>
    </lineage>
</organism>
<dbReference type="PANTHER" id="PTHR35910:SF1">
    <property type="entry name" value="2EXR DOMAIN-CONTAINING PROTEIN"/>
    <property type="match status" value="1"/>
</dbReference>
<feature type="compositionally biased region" description="Polar residues" evidence="2">
    <location>
        <begin position="14"/>
        <end position="25"/>
    </location>
</feature>